<dbReference type="PRINTS" id="PR00036">
    <property type="entry name" value="HTHLACI"/>
</dbReference>
<name>A0A0E2H5T6_9FIRM</name>
<comment type="caution">
    <text evidence="5">The sequence shown here is derived from an EMBL/GenBank/DDBJ whole genome shotgun (WGS) entry which is preliminary data.</text>
</comment>
<dbReference type="Gene3D" id="1.10.260.40">
    <property type="entry name" value="lambda repressor-like DNA-binding domains"/>
    <property type="match status" value="1"/>
</dbReference>
<keyword evidence="3" id="KW-0804">Transcription</keyword>
<dbReference type="AlphaFoldDB" id="A0A0E2H5T6"/>
<dbReference type="CDD" id="cd01392">
    <property type="entry name" value="HTH_LacI"/>
    <property type="match status" value="1"/>
</dbReference>
<accession>A0A0E2H5T6</accession>
<dbReference type="Gene3D" id="3.40.50.2300">
    <property type="match status" value="1"/>
</dbReference>
<evidence type="ECO:0000259" key="4">
    <source>
        <dbReference type="PROSITE" id="PS50932"/>
    </source>
</evidence>
<dbReference type="PROSITE" id="PS50932">
    <property type="entry name" value="HTH_LACI_2"/>
    <property type="match status" value="1"/>
</dbReference>
<evidence type="ECO:0000256" key="3">
    <source>
        <dbReference type="ARBA" id="ARBA00023163"/>
    </source>
</evidence>
<proteinExistence type="predicted"/>
<dbReference type="SMART" id="SM00354">
    <property type="entry name" value="HTH_LACI"/>
    <property type="match status" value="1"/>
</dbReference>
<dbReference type="RefSeq" id="WP_002584656.1">
    <property type="nucleotide sequence ID" value="NZ_KB850983.1"/>
</dbReference>
<dbReference type="InterPro" id="IPR028082">
    <property type="entry name" value="Peripla_BP_I"/>
</dbReference>
<dbReference type="SUPFAM" id="SSF53822">
    <property type="entry name" value="Periplasmic binding protein-like I"/>
    <property type="match status" value="1"/>
</dbReference>
<sequence length="348" mass="39560">MATLKDIAQIAGVAQGTVSRILNQDPTLCVTGETRERVMRITESLGYKKNTLRTASSAPTEQEKRIGVVQMFDMEELREDIYYLALKNILDEECFSRQWITVPLYRDERRRFVRRDQAPLDGLFAIGRFTQKEVAGFHEYTDNIVFLDSDPEPMRYYSILPNYHLAVQLALKHLRINGHQLIAYLGGVNTFGDHKELTMDPRFYYYRASQANRDSYDPSLVLDCEMNAKSGYAAMRNFLETYGRPPEAMFIASDSIAPGAMMALRERGLRVPEDISIVTFNNTVLSEYSDPPLTSIELFMRENVRAAAFCMQLLWQGNVRGKRIVVPCELVSRGSVAPAPTDSPPSEL</sequence>
<dbReference type="Proteomes" id="UP000013085">
    <property type="component" value="Unassembled WGS sequence"/>
</dbReference>
<dbReference type="InterPro" id="IPR046335">
    <property type="entry name" value="LacI/GalR-like_sensor"/>
</dbReference>
<protein>
    <recommendedName>
        <fullName evidence="4">HTH lacI-type domain-containing protein</fullName>
    </recommendedName>
</protein>
<dbReference type="HOGENOM" id="CLU_037628_6_1_9"/>
<organism evidence="5 6">
    <name type="scientific">[Clostridium] clostridioforme 90A8</name>
    <dbReference type="NCBI Taxonomy" id="999408"/>
    <lineage>
        <taxon>Bacteria</taxon>
        <taxon>Bacillati</taxon>
        <taxon>Bacillota</taxon>
        <taxon>Clostridia</taxon>
        <taxon>Lachnospirales</taxon>
        <taxon>Lachnospiraceae</taxon>
        <taxon>Enterocloster</taxon>
    </lineage>
</organism>
<dbReference type="GO" id="GO:0003700">
    <property type="term" value="F:DNA-binding transcription factor activity"/>
    <property type="evidence" value="ECO:0007669"/>
    <property type="project" value="TreeGrafter"/>
</dbReference>
<evidence type="ECO:0000313" key="5">
    <source>
        <dbReference type="EMBL" id="ENZ10304.1"/>
    </source>
</evidence>
<reference evidence="5 6" key="1">
    <citation type="submission" date="2013-01" db="EMBL/GenBank/DDBJ databases">
        <title>The Genome Sequence of Clostridium clostridioforme 90A8.</title>
        <authorList>
            <consortium name="The Broad Institute Genome Sequencing Platform"/>
            <person name="Earl A."/>
            <person name="Ward D."/>
            <person name="Feldgarden M."/>
            <person name="Gevers D."/>
            <person name="Courvalin P."/>
            <person name="Lambert T."/>
            <person name="Walker B."/>
            <person name="Young S.K."/>
            <person name="Zeng Q."/>
            <person name="Gargeya S."/>
            <person name="Fitzgerald M."/>
            <person name="Haas B."/>
            <person name="Abouelleil A."/>
            <person name="Alvarado L."/>
            <person name="Arachchi H.M."/>
            <person name="Berlin A.M."/>
            <person name="Chapman S.B."/>
            <person name="Dewar J."/>
            <person name="Goldberg J."/>
            <person name="Griggs A."/>
            <person name="Gujja S."/>
            <person name="Hansen M."/>
            <person name="Howarth C."/>
            <person name="Imamovic A."/>
            <person name="Larimer J."/>
            <person name="McCowan C."/>
            <person name="Murphy C."/>
            <person name="Neiman D."/>
            <person name="Pearson M."/>
            <person name="Priest M."/>
            <person name="Roberts A."/>
            <person name="Saif S."/>
            <person name="Shea T."/>
            <person name="Sisk P."/>
            <person name="Sykes S."/>
            <person name="Wortman J."/>
            <person name="Nusbaum C."/>
            <person name="Birren B."/>
        </authorList>
    </citation>
    <scope>NUCLEOTIDE SEQUENCE [LARGE SCALE GENOMIC DNA]</scope>
    <source>
        <strain evidence="5 6">90A8</strain>
    </source>
</reference>
<dbReference type="InterPro" id="IPR000843">
    <property type="entry name" value="HTH_LacI"/>
</dbReference>
<keyword evidence="2" id="KW-0238">DNA-binding</keyword>
<dbReference type="InterPro" id="IPR010982">
    <property type="entry name" value="Lambda_DNA-bd_dom_sf"/>
</dbReference>
<dbReference type="Pfam" id="PF13377">
    <property type="entry name" value="Peripla_BP_3"/>
    <property type="match status" value="1"/>
</dbReference>
<keyword evidence="1" id="KW-0805">Transcription regulation</keyword>
<dbReference type="PATRIC" id="fig|999408.3.peg.4602"/>
<dbReference type="EMBL" id="AGYR01000047">
    <property type="protein sequence ID" value="ENZ10304.1"/>
    <property type="molecule type" value="Genomic_DNA"/>
</dbReference>
<dbReference type="PANTHER" id="PTHR30146:SF149">
    <property type="entry name" value="HTH-TYPE TRANSCRIPTIONAL REGULATOR EBGR"/>
    <property type="match status" value="1"/>
</dbReference>
<dbReference type="CDD" id="cd01544">
    <property type="entry name" value="PBP1_GalR"/>
    <property type="match status" value="1"/>
</dbReference>
<gene>
    <name evidence="5" type="ORF">HMPREF1090_04285</name>
</gene>
<dbReference type="GO" id="GO:0000976">
    <property type="term" value="F:transcription cis-regulatory region binding"/>
    <property type="evidence" value="ECO:0007669"/>
    <property type="project" value="TreeGrafter"/>
</dbReference>
<evidence type="ECO:0000313" key="6">
    <source>
        <dbReference type="Proteomes" id="UP000013085"/>
    </source>
</evidence>
<evidence type="ECO:0000256" key="2">
    <source>
        <dbReference type="ARBA" id="ARBA00023125"/>
    </source>
</evidence>
<dbReference type="PANTHER" id="PTHR30146">
    <property type="entry name" value="LACI-RELATED TRANSCRIPTIONAL REPRESSOR"/>
    <property type="match status" value="1"/>
</dbReference>
<evidence type="ECO:0000256" key="1">
    <source>
        <dbReference type="ARBA" id="ARBA00023015"/>
    </source>
</evidence>
<feature type="domain" description="HTH lacI-type" evidence="4">
    <location>
        <begin position="2"/>
        <end position="58"/>
    </location>
</feature>
<dbReference type="Pfam" id="PF00356">
    <property type="entry name" value="LacI"/>
    <property type="match status" value="1"/>
</dbReference>
<dbReference type="GeneID" id="57964212"/>
<dbReference type="SUPFAM" id="SSF47413">
    <property type="entry name" value="lambda repressor-like DNA-binding domains"/>
    <property type="match status" value="1"/>
</dbReference>